<feature type="coiled-coil region" evidence="1">
    <location>
        <begin position="1543"/>
        <end position="1570"/>
    </location>
</feature>
<proteinExistence type="predicted"/>
<dbReference type="EMBL" id="LAZR01002547">
    <property type="protein sequence ID" value="KKN28626.1"/>
    <property type="molecule type" value="Genomic_DNA"/>
</dbReference>
<sequence>EYTFKTRGGILESKHLFIEVVPHEMIFYNSLYPFSGGSVIAPLYYNLSANYQYQLALNYRLQEKSFLTFSKEIKGEDLINDHVVIDLASNEPLANAEDTVLTAYFINSTGQREIIEDEFVTYDMGTSIVTISNFDAFTEDDTLEIGDTIFAMIMAQPHNKIQPFHRISADLVNNIFTIANWTVAQDSENNLIANFESNNFIYGASAYESITRGRVKQIYAILNSTNNATYYLTNDLNDATNGWKNYDTLTMKMGFLNPEVLKYLNVSFFYDNVGVETFIGYTNVTLDMFEDDSGAVYIRLPDSPDFQYFTFANNAHITFSPTFNQHDDYLGFFYEKGLPTFQTVEWDSVNVEDGYLQVDLDEEIFSLNETVYVFNDQYEFLYELNPDIRRQPEDYNGQSYTVEYNNVSLPSSYTLEGNLMELKDGDILFLKYNASLEESIGFTVEEMATQRKPYIKNHKTGINNVPIAEISLLGINNNGITYTTDDLFESRDKLVAWETSLNLTPLKNEFYNDYKQLVINVSINEFYSDFKVLDANSIEHSYITDVLITSNDPRYELIVDSVFLFEFDDNATLYDSNIFDIYENNHLEKFYVGSYTDIYSESIILDASEFLPLYEGDSINETYYFDAFDSDGNYYYFGEHISGKNISSGVYDITWDYKFSEEYYLAYQNQDPDLQDLYDYYSPHIDTYRYLYISWADQNAWNDWHTIETPNVDSNTLDITFEWYDEALEEYDSVQYNQSLNEYKTRHIAIENIYPYNSPSKLGTFELSQDYTNAQNLEVMMVKAYFFNESEVDLDPSVITLPVSNSVDITLTGNLDLDSFEKIVIYFNFTSGAYSDYTQFKLLQNAINNNPGAPLWTKNDSIYIDYEYNDIDYFVLLEDYAPGSDDSLFEYLDYSRNDNFVEYNYSTLEYDIVKDLQIADFNNFTKVDDTRSVLEFHDSDLDGEHELVIEMDDVNADLVYDIFKYGQITPAGEIIFHTILVKIISANIDTQKIADLRESDLYQTKSTTGDTEEVVFAKRILMTETTTTTYSTKTTVVIQKDLDLDGYIDRDVTYETTNVLAVSTTFTTETNRFFKGTGRSYFGSIKEYRNSTIINSDKSSTFIFNDYEGENVKSTRIYEDVFPNELSEKYNLDNYQKTIINDNNDADPSNDIVMQAPALESLLSFTHTTDDVPAIFDRRTQINSPAVIDNILEINVLISIPDSKVDADRSTATLKVIEVIPEDNKVIIDSNPRKGPSQVSIKGGRYLHYSSARDGNYDQVFVIDENGEVLAIAIDYNYNFLVEPNKKMLTEKHIISTDIIEGNVEYLTSDSRVYLQDNKKYDGTFLDSTFTDSLYDIWKTAYSESSSQLMKEVKTITSRQFVQNVQGRIVEDIVFQVASQLIAFAVSQVLNLIPGVGPILTGLGYALIYGLISAWKSSQDAIENGRDIASLTLRDASYDGPVTLSSKDAYSDLWGGTLPNVVGFSTGGVYVDVMLERDEHLFEGKLVLAPQGVKKATFLSLENIPISLDYTIQKGGYTMYSDFDDPRLSPYFKVPSFIGSLSSKTLDAQIDEYRAKIDNLDHELRYMTNSIMYLERSISEQTNGDYDTIYPYMTYGKGTFVPTIQFGGMDAKYPVPEFYRDYPIFVDDEYYSSVENEYSNIYKVFEENDSQTIELIPEGSIHKIYGNIPQIEATLLDTEGNEIALSPFKSDNDMFTFNVELGIIKVSNLMYAALQEQITHHQQQYASIPDYEAYYILKIGVARYRSTDDLGDLTQEEVDHIATMQSIDQALLEYNYQFVHSQNTQKGLSEMFYTTLVTVISTIITTIITMGVGSLAKAHNAAGVRVGEEVLATGVKAGTKEFSKAVSKLLSFGQRLTNNLATRGAQAGIISVMLSPIKETLQEIFVDPYLETVVSDIVAKWGGDVFLQTLASSMASATRETTMGSMTQFIFGGGDQQGLVVTRNKFSEQASVETKIKSKKYSLEFSPKLSMFIKSGVSLLIGTALLGMGGPLLFGATVGMGLASVISIVEDLDVVKTITHNIVGQDTQVKEEIAYEEAMDIGIDQGIDLIVEQAQVSSTRSRPNIHKNIIKKTSMWRKFGPKISKGIPYVLAGIASLISGVPFSIAAVKTGDNLEVKIWKNDDVLISAHNKEKKNYVKKTVEMITKLFDVIKKELNEVVIKGTYYKTLESLKLAEWPGRIKRDGQSTISPKLIRSAIERVEKFYNEKLKTIERNKVLKSKATIMKAFNEYGRFATWVYRRRENEIVMESEDPNKFNKRSALIENIRQILPKPFGITFSDKHLSRLIFGKDIVASDGGKTPRLKKYVLTKDEVLRRLQPSRLLAMDYRINHPKIKDVFLDIGFPTSDEQLDKFRAKFSKLIKEFFFMNPFEVPYVNYRTYQGIRLDENFFSTNYDFMRILYFAGAESLKSFENPPSLTEIMEKISIKSTKQIIDYFTQGKDFGIQQLNNFDTILEGMPNNIFRKDARTALKDFNINIKKVRNSVIGSIAHNRIEYLLLKYLESEGIISTGELPISLLDKTVDRDFRPDILIQDGLEKLLKQKSVLDALGIKIPDSVKQIIFDFTLSRDNRNIEKKKGKFYQNDPDRFLFVVVYGVIGKTKAAVDRFNNLVDALDKTNKDKYVRVITLDNLIKLLGIVNSPSNTGQKTLNGIRELQSEVTSALMNDDFYRRFVETRSHPWKQQADSMRYTQKEYMKYLGNNM</sequence>
<keyword evidence="2" id="KW-0812">Transmembrane</keyword>
<gene>
    <name evidence="3" type="ORF">LCGC14_0852390</name>
</gene>
<comment type="caution">
    <text evidence="3">The sequence shown here is derived from an EMBL/GenBank/DDBJ whole genome shotgun (WGS) entry which is preliminary data.</text>
</comment>
<name>A0A0F9RUF3_9ZZZZ</name>
<accession>A0A0F9RUF3</accession>
<reference evidence="3" key="1">
    <citation type="journal article" date="2015" name="Nature">
        <title>Complex archaea that bridge the gap between prokaryotes and eukaryotes.</title>
        <authorList>
            <person name="Spang A."/>
            <person name="Saw J.H."/>
            <person name="Jorgensen S.L."/>
            <person name="Zaremba-Niedzwiedzka K."/>
            <person name="Martijn J."/>
            <person name="Lind A.E."/>
            <person name="van Eijk R."/>
            <person name="Schleper C."/>
            <person name="Guy L."/>
            <person name="Ettema T.J."/>
        </authorList>
    </citation>
    <scope>NUCLEOTIDE SEQUENCE</scope>
</reference>
<feature type="transmembrane region" description="Helical" evidence="2">
    <location>
        <begin position="1791"/>
        <end position="1816"/>
    </location>
</feature>
<feature type="non-terminal residue" evidence="3">
    <location>
        <position position="1"/>
    </location>
</feature>
<organism evidence="3">
    <name type="scientific">marine sediment metagenome</name>
    <dbReference type="NCBI Taxonomy" id="412755"/>
    <lineage>
        <taxon>unclassified sequences</taxon>
        <taxon>metagenomes</taxon>
        <taxon>ecological metagenomes</taxon>
    </lineage>
</organism>
<keyword evidence="2" id="KW-0472">Membrane</keyword>
<protein>
    <submittedName>
        <fullName evidence="3">Uncharacterized protein</fullName>
    </submittedName>
</protein>
<evidence type="ECO:0000256" key="2">
    <source>
        <dbReference type="SAM" id="Phobius"/>
    </source>
</evidence>
<evidence type="ECO:0000256" key="1">
    <source>
        <dbReference type="SAM" id="Coils"/>
    </source>
</evidence>
<evidence type="ECO:0000313" key="3">
    <source>
        <dbReference type="EMBL" id="KKN28626.1"/>
    </source>
</evidence>
<keyword evidence="1" id="KW-0175">Coiled coil</keyword>
<keyword evidence="2" id="KW-1133">Transmembrane helix</keyword>